<evidence type="ECO:0000313" key="2">
    <source>
        <dbReference type="Proteomes" id="UP000282574"/>
    </source>
</evidence>
<gene>
    <name evidence="1" type="ORF">DSM107010_72290</name>
</gene>
<accession>A0AB37U7I6</accession>
<name>A0AB37U7I6_9CYAN</name>
<evidence type="ECO:0008006" key="3">
    <source>
        <dbReference type="Google" id="ProtNLM"/>
    </source>
</evidence>
<protein>
    <recommendedName>
        <fullName evidence="3">Transposase IS111A/IS1328/IS1533 N-terminal domain-containing protein</fullName>
    </recommendedName>
</protein>
<sequence length="194" mass="21115">MSVSAYLSAIRLKVIEVSRPSRRDRRRLQGKNDVLDAEQAARLVLSGQATAIPKSTDGAVEMRRIIKVARDTAVKAQTQVLVSLKAMLVTADTDLRALLEPLSTPQLVAACAQLEVDQLDTPAAAMRYALIAMANRWLQLLQEIEAHTQHLTTLTREAASELVQAYGIGPDTAAEMLITFGDNSNPCAFRSSIC</sequence>
<comment type="caution">
    <text evidence="1">The sequence shown here is derived from an EMBL/GenBank/DDBJ whole genome shotgun (WGS) entry which is preliminary data.</text>
</comment>
<dbReference type="RefSeq" id="WP_106168484.1">
    <property type="nucleotide sequence ID" value="NZ_JAVKZF010000001.1"/>
</dbReference>
<evidence type="ECO:0000313" key="1">
    <source>
        <dbReference type="EMBL" id="RUS93935.1"/>
    </source>
</evidence>
<keyword evidence="2" id="KW-1185">Reference proteome</keyword>
<organism evidence="1 2">
    <name type="scientific">Chroococcidiopsis cubana SAG 39.79</name>
    <dbReference type="NCBI Taxonomy" id="388085"/>
    <lineage>
        <taxon>Bacteria</taxon>
        <taxon>Bacillati</taxon>
        <taxon>Cyanobacteriota</taxon>
        <taxon>Cyanophyceae</taxon>
        <taxon>Chroococcidiopsidales</taxon>
        <taxon>Chroococcidiopsidaceae</taxon>
        <taxon>Chroococcidiopsis</taxon>
    </lineage>
</organism>
<proteinExistence type="predicted"/>
<dbReference type="AlphaFoldDB" id="A0AB37U7I6"/>
<dbReference type="EMBL" id="RSCK01000219">
    <property type="protein sequence ID" value="RUS93935.1"/>
    <property type="molecule type" value="Genomic_DNA"/>
</dbReference>
<dbReference type="Proteomes" id="UP000282574">
    <property type="component" value="Unassembled WGS sequence"/>
</dbReference>
<reference evidence="1 2" key="1">
    <citation type="journal article" date="2019" name="Genome Biol. Evol.">
        <title>Day and night: Metabolic profiles and evolutionary relationships of six axenic non-marine cyanobacteria.</title>
        <authorList>
            <person name="Will S.E."/>
            <person name="Henke P."/>
            <person name="Boedeker C."/>
            <person name="Huang S."/>
            <person name="Brinkmann H."/>
            <person name="Rohde M."/>
            <person name="Jarek M."/>
            <person name="Friedl T."/>
            <person name="Seufert S."/>
            <person name="Schumacher M."/>
            <person name="Overmann J."/>
            <person name="Neumann-Schaal M."/>
            <person name="Petersen J."/>
        </authorList>
    </citation>
    <scope>NUCLEOTIDE SEQUENCE [LARGE SCALE GENOMIC DNA]</scope>
    <source>
        <strain evidence="1 2">SAG 39.79</strain>
    </source>
</reference>